<reference evidence="1 2" key="1">
    <citation type="journal article" date="2017" name="Sci. Rep.">
        <title>Revealing the Saline Adaptation Strategies of the Halophilic Bacterium Halomonas beimenensis through High-throughput Omics and Transposon Mutagenesis Approaches.</title>
        <authorList>
            <person name="Chen Y.H."/>
            <person name="Lin S.S."/>
            <person name="Shyu Y.T."/>
        </authorList>
    </citation>
    <scope>NUCLEOTIDE SEQUENCE [LARGE SCALE GENOMIC DNA]</scope>
    <source>
        <strain evidence="1 2">NTU-111</strain>
    </source>
</reference>
<dbReference type="InterPro" id="IPR015001">
    <property type="entry name" value="DUF1850"/>
</dbReference>
<gene>
    <name evidence="1" type="ORF">BEI_0621</name>
</gene>
<keyword evidence="2" id="KW-1185">Reference proteome</keyword>
<dbReference type="AlphaFoldDB" id="A0A291P419"/>
<dbReference type="OrthoDB" id="7345320at2"/>
<name>A0A291P419_9GAMM</name>
<protein>
    <recommendedName>
        <fullName evidence="3">DUF1850 domain-containing protein</fullName>
    </recommendedName>
</protein>
<dbReference type="Pfam" id="PF08905">
    <property type="entry name" value="DUF1850"/>
    <property type="match status" value="1"/>
</dbReference>
<proteinExistence type="predicted"/>
<evidence type="ECO:0000313" key="2">
    <source>
        <dbReference type="Proteomes" id="UP000219993"/>
    </source>
</evidence>
<sequence length="195" mass="20929">MADEASYLLPGRAVWLAPLACLLLGLGLPALAACPSHELRVRDADGTSLVRLPMPEGAGWCLAWNHSVEGFPVHDCYRNREGRMVLQRSHLPDFAAGLDHIPGRGRQVSDGRGGYWIEAIDEPVPGDRYRLRVGAPRVDHRLVRHGEPSLAALLDEAKDCGAGRYAVPPAAPVSVSLSALAADRAVTLALEPLIP</sequence>
<organism evidence="1 2">
    <name type="scientific">Halomonas beimenensis</name>
    <dbReference type="NCBI Taxonomy" id="475662"/>
    <lineage>
        <taxon>Bacteria</taxon>
        <taxon>Pseudomonadati</taxon>
        <taxon>Pseudomonadota</taxon>
        <taxon>Gammaproteobacteria</taxon>
        <taxon>Oceanospirillales</taxon>
        <taxon>Halomonadaceae</taxon>
        <taxon>Halomonas</taxon>
    </lineage>
</organism>
<evidence type="ECO:0008006" key="3">
    <source>
        <dbReference type="Google" id="ProtNLM"/>
    </source>
</evidence>
<dbReference type="KEGG" id="hbe:BEI_0621"/>
<accession>A0A291P419</accession>
<dbReference type="EMBL" id="CP021435">
    <property type="protein sequence ID" value="ATJ81608.1"/>
    <property type="molecule type" value="Genomic_DNA"/>
</dbReference>
<evidence type="ECO:0000313" key="1">
    <source>
        <dbReference type="EMBL" id="ATJ81608.1"/>
    </source>
</evidence>
<dbReference type="RefSeq" id="WP_097788134.1">
    <property type="nucleotide sequence ID" value="NZ_BAAADT010000003.1"/>
</dbReference>
<dbReference type="Proteomes" id="UP000219993">
    <property type="component" value="Chromosome"/>
</dbReference>